<sequence length="217" mass="25172">MQFPQSITDVATLTEYGRQRLSEHFFMREMLYSEVGNLHGVPNIPENPELALQVGCEVASRLLEPLKRAFGHVSIRSAYRSPVLNAFCNERFRAGDTACWCTDNDINAARHIWDRRDSDGHLGGTVTVFIPAYLEHYRKTEDYRPLAWWIRDHIDDYAELFFFRNLCAFNIRWYQGPSEKAIWYLDPPTRSMLTKMGTDGFDGDHGQFYRGIIKPLG</sequence>
<dbReference type="SUPFAM" id="SSF55166">
    <property type="entry name" value="Hedgehog/DD-peptidase"/>
    <property type="match status" value="1"/>
</dbReference>
<accession>A0A4R2BZT2</accession>
<comment type="caution">
    <text evidence="1">The sequence shown here is derived from an EMBL/GenBank/DDBJ whole genome shotgun (WGS) entry which is preliminary data.</text>
</comment>
<name>A0A4R2BZT2_SHIGR</name>
<keyword evidence="2" id="KW-1185">Reference proteome</keyword>
<gene>
    <name evidence="1" type="ORF">EV665_14216</name>
</gene>
<dbReference type="Proteomes" id="UP000295351">
    <property type="component" value="Unassembled WGS sequence"/>
</dbReference>
<proteinExistence type="predicted"/>
<protein>
    <submittedName>
        <fullName evidence="1">Uncharacterized protein</fullName>
    </submittedName>
</protein>
<reference evidence="1 2" key="1">
    <citation type="submission" date="2019-03" db="EMBL/GenBank/DDBJ databases">
        <title>Genomic Encyclopedia of Type Strains, Phase IV (KMG-IV): sequencing the most valuable type-strain genomes for metagenomic binning, comparative biology and taxonomic classification.</title>
        <authorList>
            <person name="Goeker M."/>
        </authorList>
    </citation>
    <scope>NUCLEOTIDE SEQUENCE [LARGE SCALE GENOMIC DNA]</scope>
    <source>
        <strain evidence="1 2">DSM 18401</strain>
    </source>
</reference>
<evidence type="ECO:0000313" key="1">
    <source>
        <dbReference type="EMBL" id="TCN33376.1"/>
    </source>
</evidence>
<organism evidence="1 2">
    <name type="scientific">Shinella granuli</name>
    <dbReference type="NCBI Taxonomy" id="323621"/>
    <lineage>
        <taxon>Bacteria</taxon>
        <taxon>Pseudomonadati</taxon>
        <taxon>Pseudomonadota</taxon>
        <taxon>Alphaproteobacteria</taxon>
        <taxon>Hyphomicrobiales</taxon>
        <taxon>Rhizobiaceae</taxon>
        <taxon>Shinella</taxon>
    </lineage>
</organism>
<dbReference type="RefSeq" id="WP_133036975.1">
    <property type="nucleotide sequence ID" value="NZ_BAABEI010000004.1"/>
</dbReference>
<dbReference type="AlphaFoldDB" id="A0A4R2BZT2"/>
<dbReference type="EMBL" id="SLVX01000042">
    <property type="protein sequence ID" value="TCN33376.1"/>
    <property type="molecule type" value="Genomic_DNA"/>
</dbReference>
<evidence type="ECO:0000313" key="2">
    <source>
        <dbReference type="Proteomes" id="UP000295351"/>
    </source>
</evidence>
<dbReference type="InterPro" id="IPR009045">
    <property type="entry name" value="Zn_M74/Hedgehog-like"/>
</dbReference>